<dbReference type="EMBL" id="OU893335">
    <property type="protein sequence ID" value="CAG9792314.1"/>
    <property type="molecule type" value="Genomic_DNA"/>
</dbReference>
<evidence type="ECO:0000256" key="1">
    <source>
        <dbReference type="SAM" id="MobiDB-lite"/>
    </source>
</evidence>
<name>A0A9N9RA78_9NEOP</name>
<reference evidence="2" key="1">
    <citation type="submission" date="2021-12" db="EMBL/GenBank/DDBJ databases">
        <authorList>
            <person name="King R."/>
        </authorList>
    </citation>
    <scope>NUCLEOTIDE SEQUENCE</scope>
</reference>
<evidence type="ECO:0000313" key="3">
    <source>
        <dbReference type="Proteomes" id="UP001153714"/>
    </source>
</evidence>
<protein>
    <submittedName>
        <fullName evidence="2">Uncharacterized protein</fullName>
    </submittedName>
</protein>
<proteinExistence type="predicted"/>
<evidence type="ECO:0000313" key="2">
    <source>
        <dbReference type="EMBL" id="CAG9792314.1"/>
    </source>
</evidence>
<keyword evidence="3" id="KW-1185">Reference proteome</keyword>
<feature type="region of interest" description="Disordered" evidence="1">
    <location>
        <begin position="87"/>
        <end position="106"/>
    </location>
</feature>
<dbReference type="AlphaFoldDB" id="A0A9N9RA78"/>
<sequence length="120" mass="13731">MLQFRSLFNRIEGLVCKTKDNSRAASVTLPTICHDDGQHHVDSVMLETIVFKTSFYSMPSQNTTILDYVACRGTDYMEELIIIGKEDGKRPRGHSPRRWSDQVSEELQMPIKIKQKTAVN</sequence>
<reference evidence="2" key="2">
    <citation type="submission" date="2022-10" db="EMBL/GenBank/DDBJ databases">
        <authorList>
            <consortium name="ENA_rothamsted_submissions"/>
            <consortium name="culmorum"/>
            <person name="King R."/>
        </authorList>
    </citation>
    <scope>NUCLEOTIDE SEQUENCE</scope>
</reference>
<accession>A0A9N9RA78</accession>
<organism evidence="2 3">
    <name type="scientific">Diatraea saccharalis</name>
    <name type="common">sugarcane borer</name>
    <dbReference type="NCBI Taxonomy" id="40085"/>
    <lineage>
        <taxon>Eukaryota</taxon>
        <taxon>Metazoa</taxon>
        <taxon>Ecdysozoa</taxon>
        <taxon>Arthropoda</taxon>
        <taxon>Hexapoda</taxon>
        <taxon>Insecta</taxon>
        <taxon>Pterygota</taxon>
        <taxon>Neoptera</taxon>
        <taxon>Endopterygota</taxon>
        <taxon>Lepidoptera</taxon>
        <taxon>Glossata</taxon>
        <taxon>Ditrysia</taxon>
        <taxon>Pyraloidea</taxon>
        <taxon>Crambidae</taxon>
        <taxon>Crambinae</taxon>
        <taxon>Diatraea</taxon>
    </lineage>
</organism>
<dbReference type="Proteomes" id="UP001153714">
    <property type="component" value="Chromosome 4"/>
</dbReference>
<gene>
    <name evidence="2" type="ORF">DIATSA_LOCUS9860</name>
</gene>
<dbReference type="OrthoDB" id="7490433at2759"/>